<dbReference type="InterPro" id="IPR050086">
    <property type="entry name" value="MetN_ABC_transporter-like"/>
</dbReference>
<comment type="similarity">
    <text evidence="2">Belongs to the ABC transporter superfamily.</text>
</comment>
<keyword evidence="5" id="KW-0547">Nucleotide-binding</keyword>
<dbReference type="Proteomes" id="UP001500467">
    <property type="component" value="Unassembled WGS sequence"/>
</dbReference>
<dbReference type="Pfam" id="PF00005">
    <property type="entry name" value="ABC_tran"/>
    <property type="match status" value="1"/>
</dbReference>
<dbReference type="PROSITE" id="PS50893">
    <property type="entry name" value="ABC_TRANSPORTER_2"/>
    <property type="match status" value="1"/>
</dbReference>
<dbReference type="InterPro" id="IPR003439">
    <property type="entry name" value="ABC_transporter-like_ATP-bd"/>
</dbReference>
<comment type="subcellular location">
    <subcellularLocation>
        <location evidence="1">Cell membrane</location>
        <topology evidence="1">Peripheral membrane protein</topology>
    </subcellularLocation>
</comment>
<evidence type="ECO:0000256" key="5">
    <source>
        <dbReference type="ARBA" id="ARBA00022741"/>
    </source>
</evidence>
<evidence type="ECO:0000256" key="7">
    <source>
        <dbReference type="ARBA" id="ARBA00022970"/>
    </source>
</evidence>
<keyword evidence="7" id="KW-0029">Amino-acid transport</keyword>
<dbReference type="InterPro" id="IPR030679">
    <property type="entry name" value="ABC_ATPase_HisP-typ"/>
</dbReference>
<dbReference type="SMART" id="SM00382">
    <property type="entry name" value="AAA"/>
    <property type="match status" value="1"/>
</dbReference>
<dbReference type="InterPro" id="IPR003593">
    <property type="entry name" value="AAA+_ATPase"/>
</dbReference>
<dbReference type="Gene3D" id="3.40.50.300">
    <property type="entry name" value="P-loop containing nucleotide triphosphate hydrolases"/>
    <property type="match status" value="1"/>
</dbReference>
<evidence type="ECO:0000313" key="10">
    <source>
        <dbReference type="EMBL" id="GAA1210592.1"/>
    </source>
</evidence>
<evidence type="ECO:0000256" key="2">
    <source>
        <dbReference type="ARBA" id="ARBA00005417"/>
    </source>
</evidence>
<dbReference type="PROSITE" id="PS00211">
    <property type="entry name" value="ABC_TRANSPORTER_1"/>
    <property type="match status" value="1"/>
</dbReference>
<proteinExistence type="inferred from homology"/>
<keyword evidence="4" id="KW-1003">Cell membrane</keyword>
<keyword evidence="6 10" id="KW-0067">ATP-binding</keyword>
<dbReference type="PANTHER" id="PTHR43166:SF9">
    <property type="entry name" value="GLUTAMATE_ASPARTATE IMPORT ATP-BINDING PROTEIN GLTL"/>
    <property type="match status" value="1"/>
</dbReference>
<dbReference type="RefSeq" id="WP_301302995.1">
    <property type="nucleotide sequence ID" value="NZ_BAAALM010000012.1"/>
</dbReference>
<evidence type="ECO:0000313" key="11">
    <source>
        <dbReference type="Proteomes" id="UP001500467"/>
    </source>
</evidence>
<keyword evidence="11" id="KW-1185">Reference proteome</keyword>
<dbReference type="InterPro" id="IPR017871">
    <property type="entry name" value="ABC_transporter-like_CS"/>
</dbReference>
<sequence length="255" mass="28238">MTFDNARILLKADAIEKTFRGNRVLDGISMDVHAGEVIALIGPSGAGKSTFLRCLNYLEQPTGGSLHLDGEPVFADPLKPAKSELLSLRRRVGMVFQTFNLFPHLSVVENVTMAQRLNGLRSTSEAEEYALKLLAQVGVEEKAEARPSECSGGQQQRIAIARALSQDPELMLFDEPTSALDPEVGNDVLRVMRDLADAGTTMIVVTHEMRFAERVADRVLLLDEGRILEEGPPERVFRHPEHARTSRFLHAVLDR</sequence>
<dbReference type="SUPFAM" id="SSF52540">
    <property type="entry name" value="P-loop containing nucleoside triphosphate hydrolases"/>
    <property type="match status" value="1"/>
</dbReference>
<protein>
    <submittedName>
        <fullName evidence="10">Amino acid ABC transporter ATP-binding protein</fullName>
    </submittedName>
</protein>
<dbReference type="PANTHER" id="PTHR43166">
    <property type="entry name" value="AMINO ACID IMPORT ATP-BINDING PROTEIN"/>
    <property type="match status" value="1"/>
</dbReference>
<accession>A0ABN1VGP4</accession>
<keyword evidence="8" id="KW-0472">Membrane</keyword>
<keyword evidence="3" id="KW-0813">Transport</keyword>
<evidence type="ECO:0000256" key="1">
    <source>
        <dbReference type="ARBA" id="ARBA00004202"/>
    </source>
</evidence>
<name>A0ABN1VGP4_9PSEU</name>
<evidence type="ECO:0000256" key="4">
    <source>
        <dbReference type="ARBA" id="ARBA00022475"/>
    </source>
</evidence>
<feature type="domain" description="ABC transporter" evidence="9">
    <location>
        <begin position="10"/>
        <end position="249"/>
    </location>
</feature>
<dbReference type="GO" id="GO:0005524">
    <property type="term" value="F:ATP binding"/>
    <property type="evidence" value="ECO:0007669"/>
    <property type="project" value="UniProtKB-KW"/>
</dbReference>
<dbReference type="InterPro" id="IPR027417">
    <property type="entry name" value="P-loop_NTPase"/>
</dbReference>
<evidence type="ECO:0000256" key="3">
    <source>
        <dbReference type="ARBA" id="ARBA00022448"/>
    </source>
</evidence>
<reference evidence="10 11" key="1">
    <citation type="journal article" date="2019" name="Int. J. Syst. Evol. Microbiol.">
        <title>The Global Catalogue of Microorganisms (GCM) 10K type strain sequencing project: providing services to taxonomists for standard genome sequencing and annotation.</title>
        <authorList>
            <consortium name="The Broad Institute Genomics Platform"/>
            <consortium name="The Broad Institute Genome Sequencing Center for Infectious Disease"/>
            <person name="Wu L."/>
            <person name="Ma J."/>
        </authorList>
    </citation>
    <scope>NUCLEOTIDE SEQUENCE [LARGE SCALE GENOMIC DNA]</scope>
    <source>
        <strain evidence="10 11">JCM 13022</strain>
    </source>
</reference>
<dbReference type="EMBL" id="BAAALM010000012">
    <property type="protein sequence ID" value="GAA1210592.1"/>
    <property type="molecule type" value="Genomic_DNA"/>
</dbReference>
<comment type="caution">
    <text evidence="10">The sequence shown here is derived from an EMBL/GenBank/DDBJ whole genome shotgun (WGS) entry which is preliminary data.</text>
</comment>
<evidence type="ECO:0000256" key="8">
    <source>
        <dbReference type="ARBA" id="ARBA00023136"/>
    </source>
</evidence>
<gene>
    <name evidence="10" type="ORF">GCM10009675_34050</name>
</gene>
<dbReference type="PIRSF" id="PIRSF039085">
    <property type="entry name" value="ABC_ATPase_HisP"/>
    <property type="match status" value="1"/>
</dbReference>
<evidence type="ECO:0000256" key="6">
    <source>
        <dbReference type="ARBA" id="ARBA00022840"/>
    </source>
</evidence>
<evidence type="ECO:0000259" key="9">
    <source>
        <dbReference type="PROSITE" id="PS50893"/>
    </source>
</evidence>
<organism evidence="10 11">
    <name type="scientific">Prauserella alba</name>
    <dbReference type="NCBI Taxonomy" id="176898"/>
    <lineage>
        <taxon>Bacteria</taxon>
        <taxon>Bacillati</taxon>
        <taxon>Actinomycetota</taxon>
        <taxon>Actinomycetes</taxon>
        <taxon>Pseudonocardiales</taxon>
        <taxon>Pseudonocardiaceae</taxon>
        <taxon>Prauserella</taxon>
    </lineage>
</organism>